<proteinExistence type="predicted"/>
<feature type="region of interest" description="Disordered" evidence="1">
    <location>
        <begin position="417"/>
        <end position="438"/>
    </location>
</feature>
<evidence type="ECO:0000313" key="3">
    <source>
        <dbReference type="Proteomes" id="UP001218218"/>
    </source>
</evidence>
<feature type="region of interest" description="Disordered" evidence="1">
    <location>
        <begin position="746"/>
        <end position="843"/>
    </location>
</feature>
<accession>A0AAD7ALN2</accession>
<organism evidence="2 3">
    <name type="scientific">Mycena albidolilacea</name>
    <dbReference type="NCBI Taxonomy" id="1033008"/>
    <lineage>
        <taxon>Eukaryota</taxon>
        <taxon>Fungi</taxon>
        <taxon>Dikarya</taxon>
        <taxon>Basidiomycota</taxon>
        <taxon>Agaricomycotina</taxon>
        <taxon>Agaricomycetes</taxon>
        <taxon>Agaricomycetidae</taxon>
        <taxon>Agaricales</taxon>
        <taxon>Marasmiineae</taxon>
        <taxon>Mycenaceae</taxon>
        <taxon>Mycena</taxon>
    </lineage>
</organism>
<feature type="compositionally biased region" description="Basic residues" evidence="1">
    <location>
        <begin position="315"/>
        <end position="324"/>
    </location>
</feature>
<gene>
    <name evidence="2" type="ORF">DFH08DRAFT_950720</name>
</gene>
<keyword evidence="3" id="KW-1185">Reference proteome</keyword>
<reference evidence="2" key="1">
    <citation type="submission" date="2023-03" db="EMBL/GenBank/DDBJ databases">
        <title>Massive genome expansion in bonnet fungi (Mycena s.s.) driven by repeated elements and novel gene families across ecological guilds.</title>
        <authorList>
            <consortium name="Lawrence Berkeley National Laboratory"/>
            <person name="Harder C.B."/>
            <person name="Miyauchi S."/>
            <person name="Viragh M."/>
            <person name="Kuo A."/>
            <person name="Thoen E."/>
            <person name="Andreopoulos B."/>
            <person name="Lu D."/>
            <person name="Skrede I."/>
            <person name="Drula E."/>
            <person name="Henrissat B."/>
            <person name="Morin E."/>
            <person name="Kohler A."/>
            <person name="Barry K."/>
            <person name="LaButti K."/>
            <person name="Morin E."/>
            <person name="Salamov A."/>
            <person name="Lipzen A."/>
            <person name="Mereny Z."/>
            <person name="Hegedus B."/>
            <person name="Baldrian P."/>
            <person name="Stursova M."/>
            <person name="Weitz H."/>
            <person name="Taylor A."/>
            <person name="Grigoriev I.V."/>
            <person name="Nagy L.G."/>
            <person name="Martin F."/>
            <person name="Kauserud H."/>
        </authorList>
    </citation>
    <scope>NUCLEOTIDE SEQUENCE</scope>
    <source>
        <strain evidence="2">CBHHK002</strain>
    </source>
</reference>
<feature type="compositionally biased region" description="Acidic residues" evidence="1">
    <location>
        <begin position="809"/>
        <end position="843"/>
    </location>
</feature>
<protein>
    <submittedName>
        <fullName evidence="2">Uncharacterized protein</fullName>
    </submittedName>
</protein>
<dbReference type="Proteomes" id="UP001218218">
    <property type="component" value="Unassembled WGS sequence"/>
</dbReference>
<evidence type="ECO:0000256" key="1">
    <source>
        <dbReference type="SAM" id="MobiDB-lite"/>
    </source>
</evidence>
<comment type="caution">
    <text evidence="2">The sequence shown here is derived from an EMBL/GenBank/DDBJ whole genome shotgun (WGS) entry which is preliminary data.</text>
</comment>
<feature type="compositionally biased region" description="Acidic residues" evidence="1">
    <location>
        <begin position="779"/>
        <end position="797"/>
    </location>
</feature>
<dbReference type="InterPro" id="IPR041078">
    <property type="entry name" value="Plavaka"/>
</dbReference>
<dbReference type="Pfam" id="PF18759">
    <property type="entry name" value="Plavaka"/>
    <property type="match status" value="1"/>
</dbReference>
<evidence type="ECO:0000313" key="2">
    <source>
        <dbReference type="EMBL" id="KAJ7362455.1"/>
    </source>
</evidence>
<sequence length="843" mass="96161">MKNFIAYPRVIVIPVDVEPTADVLAHCRRELMHAVWAKILDKDFMEAYEHGIVIQCHDGVFRRFYPRTFSYSADYPEKVLLAGVRNLGSCPCPHCTIPKEKISGLGTKNDDKARTRDERKDDASYRTKIETARRWIYDLGRGIKSAGVERLLKPQSLLPTLNTFSERLSKFGFNFYKMLAPDLLHEFELGVFKAVFTHLIRILVASGGSAIQTLNARYRMVPPFGRAVIRRFGANASAMKKMAARNFEDLLQCAMPVFEKLLPEPHNKTVLDLLFSLADWHAAAKLLGRQLRSFVANKCPLFDTRELPKEEAARGRRKARKAKSKPTPVRQLPRKDASNKKTMSLDTYKLHSLGYYARYILYLGTSDSYSTQTGKLEHRRVKRYYARTNKNTAVRQMTVLERREQALRRIARTLHKVLPPPPVHTAPADSQKKLKRKRKNPGLWVDFAENESLPYTSPEQHHHMSHSRNFYLNISHFLSENQGDPAINEFLPKLKDHLLSRLTHPDWSGDGNEFTAEQHRTLLISNDRVYRHKVFRVNYTTYDVRQGQDSMNPQTRADIMTLALEDDTSHPFSYFRILGVFHVDVVHNIPDATKVPTSIEVLWVRRLCRDTTYRAGFKAKRLHRLQFVPGDDPTAFGFLNPDEVIRALGLSNGGVHLIPAFAHGRTHELLTRSLNSDDRDSSSDVFEFEDEEDQLEWRSLALAHEEKHDDGEWRYHYVNMFADRDMYMRYVGGGVGHYKVEIAEEPDLPEDSEQVNTDAPEPDLNEDVVQPEPVIQDMPGDDNLPEPDSGSDSDDSTGESSNEGGVVGEGEESGSDNSEDDLGPEDGEDLVGDEDENLEYAPL</sequence>
<dbReference type="AlphaFoldDB" id="A0AAD7ALN2"/>
<dbReference type="EMBL" id="JARIHO010000004">
    <property type="protein sequence ID" value="KAJ7362455.1"/>
    <property type="molecule type" value="Genomic_DNA"/>
</dbReference>
<name>A0AAD7ALN2_9AGAR</name>
<feature type="region of interest" description="Disordered" evidence="1">
    <location>
        <begin position="310"/>
        <end position="340"/>
    </location>
</feature>